<proteinExistence type="predicted"/>
<evidence type="ECO:0000313" key="3">
    <source>
        <dbReference type="Proteomes" id="UP001176883"/>
    </source>
</evidence>
<keyword evidence="1" id="KW-0812">Transmembrane</keyword>
<reference evidence="2" key="1">
    <citation type="submission" date="2023-07" db="EMBL/GenBank/DDBJ databases">
        <title>Two novel species in the genus Flavivirga.</title>
        <authorList>
            <person name="Kwon K."/>
        </authorList>
    </citation>
    <scope>NUCLEOTIDE SEQUENCE</scope>
    <source>
        <strain evidence="2">KCTC 52353</strain>
    </source>
</reference>
<organism evidence="2 3">
    <name type="scientific">Flavivirga aquimarina</name>
    <dbReference type="NCBI Taxonomy" id="2027862"/>
    <lineage>
        <taxon>Bacteria</taxon>
        <taxon>Pseudomonadati</taxon>
        <taxon>Bacteroidota</taxon>
        <taxon>Flavobacteriia</taxon>
        <taxon>Flavobacteriales</taxon>
        <taxon>Flavobacteriaceae</taxon>
        <taxon>Flavivirga</taxon>
    </lineage>
</organism>
<accession>A0ABT8W8G7</accession>
<feature type="transmembrane region" description="Helical" evidence="1">
    <location>
        <begin position="60"/>
        <end position="81"/>
    </location>
</feature>
<name>A0ABT8W8G7_9FLAO</name>
<dbReference type="EMBL" id="JAUOEK010000071">
    <property type="protein sequence ID" value="MDO5969411.1"/>
    <property type="molecule type" value="Genomic_DNA"/>
</dbReference>
<protein>
    <submittedName>
        <fullName evidence="2">Uncharacterized protein</fullName>
    </submittedName>
</protein>
<gene>
    <name evidence="2" type="ORF">Q4Q35_06295</name>
</gene>
<evidence type="ECO:0000313" key="2">
    <source>
        <dbReference type="EMBL" id="MDO5969411.1"/>
    </source>
</evidence>
<dbReference type="RefSeq" id="WP_303277101.1">
    <property type="nucleotide sequence ID" value="NZ_JAUOEK010000071.1"/>
</dbReference>
<comment type="caution">
    <text evidence="2">The sequence shown here is derived from an EMBL/GenBank/DDBJ whole genome shotgun (WGS) entry which is preliminary data.</text>
</comment>
<sequence length="341" mass="40047">MTKRIKKLKRIVVDWLKDHSFWAWIIGGVISPAILVGLLYDGFCSFGQFFIDLINDLLPITVAVIVLVMIIFMVFLIIRLVKIKSIKKKQIQLRKKEDSIDNFEAISKFIIENHKNSYKQLGETLLNNYNDHITTLPIRYSYFKLVGDYPKIVFFSRTKINVKDDKGIASELLRISHIFPLDRDVDDFRHRFKFTKRTEIKSLIIDGKNETNSIKKRTKDDYFEVDFKLDKKFPRYELLKTTARLELDSCFISKKEVFEFGNSTTPVLYEKITLTLTKVPSKYACQKKMNGVWVSAGDDAILLDKSESGSGNKFSITYLINYQNISNMREYKKRFRIIWHR</sequence>
<keyword evidence="3" id="KW-1185">Reference proteome</keyword>
<feature type="transmembrane region" description="Helical" evidence="1">
    <location>
        <begin position="21"/>
        <end position="40"/>
    </location>
</feature>
<keyword evidence="1" id="KW-1133">Transmembrane helix</keyword>
<evidence type="ECO:0000256" key="1">
    <source>
        <dbReference type="SAM" id="Phobius"/>
    </source>
</evidence>
<dbReference type="Proteomes" id="UP001176883">
    <property type="component" value="Unassembled WGS sequence"/>
</dbReference>
<keyword evidence="1" id="KW-0472">Membrane</keyword>